<dbReference type="GO" id="GO:0008526">
    <property type="term" value="F:phosphatidylinositol transfer activity"/>
    <property type="evidence" value="ECO:0007669"/>
    <property type="project" value="UniProtKB-UniRule"/>
</dbReference>
<evidence type="ECO:0000256" key="13">
    <source>
        <dbReference type="ARBA" id="ARBA00024146"/>
    </source>
</evidence>
<keyword evidence="9 15" id="KW-0492">Microsome</keyword>
<comment type="cofactor">
    <cofactor evidence="1">
        <name>heme b</name>
        <dbReference type="ChEBI" id="CHEBI:60344"/>
    </cofactor>
</comment>
<dbReference type="PANTHER" id="PTHR47669:SF1">
    <property type="entry name" value="PHOSPHATIDYLINOSITOL TRANSFER PROTEIN SFH5"/>
    <property type="match status" value="1"/>
</dbReference>
<protein>
    <recommendedName>
        <fullName evidence="15">Phosphatidylinositol transfer protein SFH5</fullName>
        <shortName evidence="15">PITP SFH5</shortName>
    </recommendedName>
</protein>
<dbReference type="SUPFAM" id="SSF52087">
    <property type="entry name" value="CRAL/TRIO domain"/>
    <property type="match status" value="1"/>
</dbReference>
<dbReference type="InterPro" id="IPR042938">
    <property type="entry name" value="Sfh5"/>
</dbReference>
<dbReference type="InterPro" id="IPR001251">
    <property type="entry name" value="CRAL-TRIO_dom"/>
</dbReference>
<evidence type="ECO:0000256" key="1">
    <source>
        <dbReference type="ARBA" id="ARBA00001970"/>
    </source>
</evidence>
<evidence type="ECO:0000256" key="2">
    <source>
        <dbReference type="ARBA" id="ARBA00004406"/>
    </source>
</evidence>
<evidence type="ECO:0000313" key="18">
    <source>
        <dbReference type="EMBL" id="GMK54865.1"/>
    </source>
</evidence>
<feature type="region of interest" description="Disordered" evidence="16">
    <location>
        <begin position="326"/>
        <end position="347"/>
    </location>
</feature>
<sequence>MASQPQPPSIVQANGAAEATPAVSTPEAGNPPKATDTATDCADAVSSELEAEPEGPEVTIEGWGTLKPSHPLLKLHARLPAIVDAAKHKQIWGVTLEPTTPTFSTMLILQKWLRSVAGDIDAAASGLEKTLTWRREFGLDGTKPVWEETFNSFDGLGYVTHLSTGEVVTWNLYGAIKNLGQTFGDLDKFMRWRIALMERAISHLDLAHTTIGIPDVGAGSDPHRLLQVHVYTGVSVLRMDPRVKAASKKAIEIMGAHYPETLARKFFVGVPVLMSWVFAAVRMFVSAETARKFVVVSYEESTAPEIGDDQVPKRFGGTAGELNELDRTAQVEADKRVTKVPEPEDKA</sequence>
<evidence type="ECO:0000256" key="7">
    <source>
        <dbReference type="ARBA" id="ARBA00022723"/>
    </source>
</evidence>
<dbReference type="GO" id="GO:0017157">
    <property type="term" value="P:regulation of exocytosis"/>
    <property type="evidence" value="ECO:0007669"/>
    <property type="project" value="TreeGrafter"/>
</dbReference>
<dbReference type="GO" id="GO:0046872">
    <property type="term" value="F:metal ion binding"/>
    <property type="evidence" value="ECO:0007669"/>
    <property type="project" value="UniProtKB-KW"/>
</dbReference>
<organism evidence="18 19">
    <name type="scientific">Cutaneotrichosporon spelunceum</name>
    <dbReference type="NCBI Taxonomy" id="1672016"/>
    <lineage>
        <taxon>Eukaryota</taxon>
        <taxon>Fungi</taxon>
        <taxon>Dikarya</taxon>
        <taxon>Basidiomycota</taxon>
        <taxon>Agaricomycotina</taxon>
        <taxon>Tremellomycetes</taxon>
        <taxon>Trichosporonales</taxon>
        <taxon>Trichosporonaceae</taxon>
        <taxon>Cutaneotrichosporon</taxon>
    </lineage>
</organism>
<evidence type="ECO:0000256" key="8">
    <source>
        <dbReference type="ARBA" id="ARBA00022824"/>
    </source>
</evidence>
<dbReference type="InterPro" id="IPR036273">
    <property type="entry name" value="CRAL/TRIO_N_dom_sf"/>
</dbReference>
<keyword evidence="12 15" id="KW-0472">Membrane</keyword>
<dbReference type="SUPFAM" id="SSF46938">
    <property type="entry name" value="CRAL/TRIO N-terminal domain"/>
    <property type="match status" value="1"/>
</dbReference>
<keyword evidence="11 15" id="KW-0445">Lipid transport</keyword>
<evidence type="ECO:0000256" key="11">
    <source>
        <dbReference type="ARBA" id="ARBA00023055"/>
    </source>
</evidence>
<keyword evidence="5 15" id="KW-0963">Cytoplasm</keyword>
<keyword evidence="7" id="KW-0479">Metal-binding</keyword>
<comment type="similarity">
    <text evidence="3 15">Belongs to the SFH5 family.</text>
</comment>
<reference evidence="18" key="2">
    <citation type="submission" date="2023-06" db="EMBL/GenBank/DDBJ databases">
        <authorList>
            <person name="Kobayashi Y."/>
            <person name="Kayamori A."/>
            <person name="Aoki K."/>
            <person name="Shiwa Y."/>
            <person name="Fujita N."/>
            <person name="Sugita T."/>
            <person name="Iwasaki W."/>
            <person name="Tanaka N."/>
            <person name="Takashima M."/>
        </authorList>
    </citation>
    <scope>NUCLEOTIDE SEQUENCE</scope>
    <source>
        <strain evidence="18">HIS016</strain>
    </source>
</reference>
<feature type="compositionally biased region" description="Low complexity" evidence="16">
    <location>
        <begin position="34"/>
        <end position="44"/>
    </location>
</feature>
<evidence type="ECO:0000256" key="10">
    <source>
        <dbReference type="ARBA" id="ARBA00023004"/>
    </source>
</evidence>
<evidence type="ECO:0000256" key="5">
    <source>
        <dbReference type="ARBA" id="ARBA00022490"/>
    </source>
</evidence>
<keyword evidence="4 15" id="KW-0813">Transport</keyword>
<dbReference type="CDD" id="cd00170">
    <property type="entry name" value="SEC14"/>
    <property type="match status" value="1"/>
</dbReference>
<feature type="region of interest" description="Disordered" evidence="16">
    <location>
        <begin position="1"/>
        <end position="55"/>
    </location>
</feature>
<comment type="function">
    <text evidence="14">Non-classical phosphatidylinositol (PtdIns) transfer protein (PITP), which exhibits PtdIns-binding/transfer activity in the absence of detectable PtdCho-binding/transfer activity. Regulates PtdIns(4,5)P2 homeostasis at the plasma membrane. Heme-binding protein that may play a role in organic oxidant-induced stress responses.</text>
</comment>
<accession>A0AAD3TR49</accession>
<keyword evidence="10" id="KW-0408">Iron</keyword>
<keyword evidence="19" id="KW-1185">Reference proteome</keyword>
<dbReference type="GO" id="GO:0032541">
    <property type="term" value="C:cortical endoplasmic reticulum"/>
    <property type="evidence" value="ECO:0007669"/>
    <property type="project" value="TreeGrafter"/>
</dbReference>
<name>A0AAD3TR49_9TREE</name>
<dbReference type="GO" id="GO:0005829">
    <property type="term" value="C:cytosol"/>
    <property type="evidence" value="ECO:0007669"/>
    <property type="project" value="TreeGrafter"/>
</dbReference>
<dbReference type="GO" id="GO:0043001">
    <property type="term" value="P:Golgi to plasma membrane protein transport"/>
    <property type="evidence" value="ECO:0007669"/>
    <property type="project" value="TreeGrafter"/>
</dbReference>
<comment type="subcellular location">
    <subcellularLocation>
        <location evidence="15">Cytoplasm</location>
    </subcellularLocation>
    <subcellularLocation>
        <location evidence="2 15">Endoplasmic reticulum membrane</location>
        <topology evidence="2 15">Peripheral membrane protein</topology>
    </subcellularLocation>
    <subcellularLocation>
        <location evidence="15">Microsome membrane</location>
        <topology evidence="15">Peripheral membrane protein</topology>
    </subcellularLocation>
</comment>
<dbReference type="Gene3D" id="3.40.525.10">
    <property type="entry name" value="CRAL-TRIO lipid binding domain"/>
    <property type="match status" value="1"/>
</dbReference>
<evidence type="ECO:0000313" key="19">
    <source>
        <dbReference type="Proteomes" id="UP001222932"/>
    </source>
</evidence>
<dbReference type="PANTHER" id="PTHR47669">
    <property type="entry name" value="PHOSPHATIDYLINOSITOL TRANSFER PROTEIN SFH5"/>
    <property type="match status" value="1"/>
</dbReference>
<dbReference type="PROSITE" id="PS50191">
    <property type="entry name" value="CRAL_TRIO"/>
    <property type="match status" value="1"/>
</dbReference>
<dbReference type="GO" id="GO:0005789">
    <property type="term" value="C:endoplasmic reticulum membrane"/>
    <property type="evidence" value="ECO:0007669"/>
    <property type="project" value="UniProtKB-SubCell"/>
</dbReference>
<gene>
    <name evidence="18" type="primary">SFH5</name>
    <name evidence="18" type="ORF">CspeluHIS016_0114510</name>
</gene>
<evidence type="ECO:0000256" key="6">
    <source>
        <dbReference type="ARBA" id="ARBA00022617"/>
    </source>
</evidence>
<dbReference type="EMBL" id="BTCM01000001">
    <property type="protein sequence ID" value="GMK54865.1"/>
    <property type="molecule type" value="Genomic_DNA"/>
</dbReference>
<dbReference type="Proteomes" id="UP001222932">
    <property type="component" value="Unassembled WGS sequence"/>
</dbReference>
<evidence type="ECO:0000256" key="14">
    <source>
        <dbReference type="ARBA" id="ARBA00024180"/>
    </source>
</evidence>
<keyword evidence="6" id="KW-0349">Heme</keyword>
<evidence type="ECO:0000256" key="9">
    <source>
        <dbReference type="ARBA" id="ARBA00022848"/>
    </source>
</evidence>
<dbReference type="Pfam" id="PF00650">
    <property type="entry name" value="CRAL_TRIO"/>
    <property type="match status" value="1"/>
</dbReference>
<proteinExistence type="inferred from homology"/>
<dbReference type="InterPro" id="IPR036865">
    <property type="entry name" value="CRAL-TRIO_dom_sf"/>
</dbReference>
<dbReference type="SMART" id="SM00516">
    <property type="entry name" value="SEC14"/>
    <property type="match status" value="1"/>
</dbReference>
<evidence type="ECO:0000256" key="15">
    <source>
        <dbReference type="RuleBase" id="RU367059"/>
    </source>
</evidence>
<dbReference type="AlphaFoldDB" id="A0AAD3TR49"/>
<feature type="domain" description="CRAL-TRIO" evidence="17">
    <location>
        <begin position="146"/>
        <end position="323"/>
    </location>
</feature>
<evidence type="ECO:0000256" key="4">
    <source>
        <dbReference type="ARBA" id="ARBA00022448"/>
    </source>
</evidence>
<comment type="caution">
    <text evidence="18">The sequence shown here is derived from an EMBL/GenBank/DDBJ whole genome shotgun (WGS) entry which is preliminary data.</text>
</comment>
<evidence type="ECO:0000256" key="12">
    <source>
        <dbReference type="ARBA" id="ARBA00023136"/>
    </source>
</evidence>
<comment type="catalytic activity">
    <reaction evidence="13">
        <text>a 1,2-diacyl-sn-glycero-3-phospho-(1D-myo-inositol)(in) = a 1,2-diacyl-sn-glycero-3-phospho-(1D-myo-inositol)(out)</text>
        <dbReference type="Rhea" id="RHEA:38691"/>
        <dbReference type="ChEBI" id="CHEBI:57880"/>
    </reaction>
    <physiologicalReaction direction="left-to-right" evidence="13">
        <dbReference type="Rhea" id="RHEA:38692"/>
    </physiologicalReaction>
</comment>
<evidence type="ECO:0000256" key="3">
    <source>
        <dbReference type="ARBA" id="ARBA00006667"/>
    </source>
</evidence>
<evidence type="ECO:0000259" key="17">
    <source>
        <dbReference type="PROSITE" id="PS50191"/>
    </source>
</evidence>
<keyword evidence="8 15" id="KW-0256">Endoplasmic reticulum</keyword>
<dbReference type="GO" id="GO:0005886">
    <property type="term" value="C:plasma membrane"/>
    <property type="evidence" value="ECO:0007669"/>
    <property type="project" value="TreeGrafter"/>
</dbReference>
<reference evidence="18" key="1">
    <citation type="journal article" date="2023" name="BMC Genomics">
        <title>Chromosome-level genome assemblies of Cutaneotrichosporon spp. (Trichosporonales, Basidiomycota) reveal imbalanced evolution between nucleotide sequences and chromosome synteny.</title>
        <authorList>
            <person name="Kobayashi Y."/>
            <person name="Kayamori A."/>
            <person name="Aoki K."/>
            <person name="Shiwa Y."/>
            <person name="Matsutani M."/>
            <person name="Fujita N."/>
            <person name="Sugita T."/>
            <person name="Iwasaki W."/>
            <person name="Tanaka N."/>
            <person name="Takashima M."/>
        </authorList>
    </citation>
    <scope>NUCLEOTIDE SEQUENCE</scope>
    <source>
        <strain evidence="18">HIS016</strain>
    </source>
</reference>
<evidence type="ECO:0000256" key="16">
    <source>
        <dbReference type="SAM" id="MobiDB-lite"/>
    </source>
</evidence>